<evidence type="ECO:0000256" key="3">
    <source>
        <dbReference type="ARBA" id="ARBA00008802"/>
    </source>
</evidence>
<evidence type="ECO:0000256" key="7">
    <source>
        <dbReference type="ARBA" id="ARBA00022848"/>
    </source>
</evidence>
<dbReference type="GO" id="GO:0004506">
    <property type="term" value="F:squalene monooxygenase activity"/>
    <property type="evidence" value="ECO:0007669"/>
    <property type="project" value="UniProtKB-UniRule"/>
</dbReference>
<dbReference type="InterPro" id="IPR036188">
    <property type="entry name" value="FAD/NAD-bd_sf"/>
</dbReference>
<dbReference type="AlphaFoldDB" id="A0A1B7MQR9"/>
<comment type="catalytic activity">
    <reaction evidence="10">
        <text>squalene + reduced [NADPH--hemoprotein reductase] + O2 = (S)-2,3-epoxysqualene + oxidized [NADPH--hemoprotein reductase] + H2O + H(+)</text>
        <dbReference type="Rhea" id="RHEA:25282"/>
        <dbReference type="Rhea" id="RHEA-COMP:11964"/>
        <dbReference type="Rhea" id="RHEA-COMP:11965"/>
        <dbReference type="ChEBI" id="CHEBI:15377"/>
        <dbReference type="ChEBI" id="CHEBI:15378"/>
        <dbReference type="ChEBI" id="CHEBI:15379"/>
        <dbReference type="ChEBI" id="CHEBI:15440"/>
        <dbReference type="ChEBI" id="CHEBI:15441"/>
        <dbReference type="ChEBI" id="CHEBI:57618"/>
        <dbReference type="ChEBI" id="CHEBI:58210"/>
        <dbReference type="EC" id="1.14.14.17"/>
    </reaction>
</comment>
<keyword evidence="8 10" id="KW-0560">Oxidoreductase</keyword>
<evidence type="ECO:0000256" key="6">
    <source>
        <dbReference type="ARBA" id="ARBA00022827"/>
    </source>
</evidence>
<keyword evidence="10" id="KW-0256">Endoplasmic reticulum</keyword>
<feature type="transmembrane region" description="Helical" evidence="10">
    <location>
        <begin position="443"/>
        <end position="464"/>
    </location>
</feature>
<comment type="cofactor">
    <cofactor evidence="1 10">
        <name>FAD</name>
        <dbReference type="ChEBI" id="CHEBI:57692"/>
    </cofactor>
</comment>
<dbReference type="InParanoid" id="A0A1B7MQR9"/>
<organism evidence="12 13">
    <name type="scientific">Rhizopogon vinicolor AM-OR11-026</name>
    <dbReference type="NCBI Taxonomy" id="1314800"/>
    <lineage>
        <taxon>Eukaryota</taxon>
        <taxon>Fungi</taxon>
        <taxon>Dikarya</taxon>
        <taxon>Basidiomycota</taxon>
        <taxon>Agaricomycotina</taxon>
        <taxon>Agaricomycetes</taxon>
        <taxon>Agaricomycetidae</taxon>
        <taxon>Boletales</taxon>
        <taxon>Suillineae</taxon>
        <taxon>Rhizopogonaceae</taxon>
        <taxon>Rhizopogon</taxon>
    </lineage>
</organism>
<keyword evidence="7" id="KW-0492">Microsome</keyword>
<dbReference type="Proteomes" id="UP000092154">
    <property type="component" value="Unassembled WGS sequence"/>
</dbReference>
<accession>A0A1B7MQR9</accession>
<dbReference type="STRING" id="1314800.A0A1B7MQR9"/>
<name>A0A1B7MQR9_9AGAM</name>
<comment type="subcellular location">
    <subcellularLocation>
        <location evidence="10">Endoplasmic reticulum membrane</location>
        <topology evidence="10">Multi-pass membrane protein</topology>
    </subcellularLocation>
    <subcellularLocation>
        <location evidence="2">Microsome membrane</location>
        <topology evidence="2">Multi-pass membrane protein</topology>
    </subcellularLocation>
</comment>
<dbReference type="Pfam" id="PF08491">
    <property type="entry name" value="SE"/>
    <property type="match status" value="1"/>
</dbReference>
<dbReference type="GO" id="GO:0050660">
    <property type="term" value="F:flavin adenine dinucleotide binding"/>
    <property type="evidence" value="ECO:0007669"/>
    <property type="project" value="UniProtKB-UniRule"/>
</dbReference>
<keyword evidence="9 10" id="KW-0472">Membrane</keyword>
<evidence type="ECO:0000256" key="10">
    <source>
        <dbReference type="RuleBase" id="RU367121"/>
    </source>
</evidence>
<keyword evidence="5 10" id="KW-0285">Flavoprotein</keyword>
<evidence type="ECO:0000313" key="13">
    <source>
        <dbReference type="Proteomes" id="UP000092154"/>
    </source>
</evidence>
<dbReference type="PANTHER" id="PTHR10835:SF0">
    <property type="entry name" value="SQUALENE MONOOXYGENASE"/>
    <property type="match status" value="1"/>
</dbReference>
<proteinExistence type="inferred from homology"/>
<evidence type="ECO:0000256" key="2">
    <source>
        <dbReference type="ARBA" id="ARBA00004154"/>
    </source>
</evidence>
<evidence type="ECO:0000256" key="9">
    <source>
        <dbReference type="ARBA" id="ARBA00023136"/>
    </source>
</evidence>
<evidence type="ECO:0000256" key="8">
    <source>
        <dbReference type="ARBA" id="ARBA00023002"/>
    </source>
</evidence>
<dbReference type="InterPro" id="IPR013698">
    <property type="entry name" value="Squalene_epoxidase"/>
</dbReference>
<keyword evidence="10" id="KW-0812">Transmembrane</keyword>
<dbReference type="UniPathway" id="UPA00767">
    <property type="reaction ID" value="UER00752"/>
</dbReference>
<dbReference type="PRINTS" id="PR00420">
    <property type="entry name" value="RNGMNOXGNASE"/>
</dbReference>
<dbReference type="InterPro" id="IPR040125">
    <property type="entry name" value="Squalene_monox"/>
</dbReference>
<evidence type="ECO:0000259" key="11">
    <source>
        <dbReference type="Pfam" id="PF08491"/>
    </source>
</evidence>
<dbReference type="EC" id="1.14.14.17" evidence="4 10"/>
<keyword evidence="10" id="KW-1133">Transmembrane helix</keyword>
<evidence type="ECO:0000313" key="12">
    <source>
        <dbReference type="EMBL" id="OAX34943.1"/>
    </source>
</evidence>
<evidence type="ECO:0000256" key="5">
    <source>
        <dbReference type="ARBA" id="ARBA00022630"/>
    </source>
</evidence>
<dbReference type="OrthoDB" id="1678617at2759"/>
<dbReference type="Gene3D" id="3.50.50.60">
    <property type="entry name" value="FAD/NAD(P)-binding domain"/>
    <property type="match status" value="1"/>
</dbReference>
<dbReference type="GO" id="GO:0005789">
    <property type="term" value="C:endoplasmic reticulum membrane"/>
    <property type="evidence" value="ECO:0007669"/>
    <property type="project" value="UniProtKB-SubCell"/>
</dbReference>
<evidence type="ECO:0000256" key="4">
    <source>
        <dbReference type="ARBA" id="ARBA00012312"/>
    </source>
</evidence>
<reference evidence="12 13" key="1">
    <citation type="submission" date="2016-06" db="EMBL/GenBank/DDBJ databases">
        <title>Comparative genomics of the ectomycorrhizal sister species Rhizopogon vinicolor and Rhizopogon vesiculosus (Basidiomycota: Boletales) reveals a divergence of the mating type B locus.</title>
        <authorList>
            <consortium name="DOE Joint Genome Institute"/>
            <person name="Mujic A.B."/>
            <person name="Kuo A."/>
            <person name="Tritt A."/>
            <person name="Lipzen A."/>
            <person name="Chen C."/>
            <person name="Johnson J."/>
            <person name="Sharma A."/>
            <person name="Barry K."/>
            <person name="Grigoriev I.V."/>
            <person name="Spatafora J.W."/>
        </authorList>
    </citation>
    <scope>NUCLEOTIDE SEQUENCE [LARGE SCALE GENOMIC DNA]</scope>
    <source>
        <strain evidence="12 13">AM-OR11-026</strain>
    </source>
</reference>
<dbReference type="GO" id="GO:0006696">
    <property type="term" value="P:ergosterol biosynthetic process"/>
    <property type="evidence" value="ECO:0007669"/>
    <property type="project" value="TreeGrafter"/>
</dbReference>
<comment type="function">
    <text evidence="10">Catalyzes the stereospecific oxidation of squalene to (S)-2,3-epoxysqualene, and is considered to be a rate-limiting enzyme in steroid biosynthesis.</text>
</comment>
<gene>
    <name evidence="12" type="ORF">K503DRAFT_803203</name>
</gene>
<keyword evidence="13" id="KW-1185">Reference proteome</keyword>
<feature type="domain" description="Squalene epoxidase" evidence="11">
    <location>
        <begin position="160"/>
        <end position="426"/>
    </location>
</feature>
<evidence type="ECO:0000256" key="1">
    <source>
        <dbReference type="ARBA" id="ARBA00001974"/>
    </source>
</evidence>
<dbReference type="FunCoup" id="A0A1B7MQR9">
    <property type="interactions" value="171"/>
</dbReference>
<dbReference type="PANTHER" id="PTHR10835">
    <property type="entry name" value="SQUALENE MONOOXYGENASE"/>
    <property type="match status" value="1"/>
</dbReference>
<keyword evidence="6 10" id="KW-0274">FAD</keyword>
<dbReference type="EMBL" id="KV448550">
    <property type="protein sequence ID" value="OAX34943.1"/>
    <property type="molecule type" value="Genomic_DNA"/>
</dbReference>
<comment type="similarity">
    <text evidence="3 10">Belongs to the squalene monooxygenase family.</text>
</comment>
<sequence>MPSDHYDVLIVGAGVAGPSLAHALATKTIKKRATPLRIALLERSLSKPDRIVAELLQPGGVESLEKLGIKSCLDKIGSIPSLGFNVLRGDQAICAPFPPGTKGRSFDHGAFVMALRDCAREAPNVDVIEATVTGLIEDQRSQRVVGVSASQAGGQAESYHADLVILADGSLSKFRNTLLANSSFEATPQGYFAGLIVKGLTLPKARYATTVVLENAGPIILFELPNNEYRMMVELKNPPPADLKEHILQNIIPQLPSSIRAPILHAVETTRIRRVPHYYLPPSKQGSSTKPGAFLLGDAVNMRHPLTAGGMTVALHDVVLLSDLMMNIENFGNWKEVSAVLGKWSNMRKPLASTINTMSMCWAGVFAGDSEAFTILQDGAFNHFGQHPEYVSELMSLAAGITHDPGLLAQYSLNMTYHAILSLFTQPQAGQKSPPPIYEYPMLLLKALSVIWTVLMVFAPVMWAEK</sequence>
<dbReference type="SUPFAM" id="SSF51905">
    <property type="entry name" value="FAD/NAD(P)-binding domain"/>
    <property type="match status" value="1"/>
</dbReference>
<comment type="caution">
    <text evidence="10">Lacks conserved residue(s) required for the propagation of feature annotation.</text>
</comment>
<protein>
    <recommendedName>
        <fullName evidence="4 10">Squalene monooxygenase</fullName>
        <ecNumber evidence="4 10">1.14.14.17</ecNumber>
    </recommendedName>
</protein>